<reference evidence="1" key="1">
    <citation type="submission" date="2014-05" db="EMBL/GenBank/DDBJ databases">
        <authorList>
            <person name="Chronopoulou M."/>
        </authorList>
    </citation>
    <scope>NUCLEOTIDE SEQUENCE</scope>
    <source>
        <tissue evidence="1">Whole organism</tissue>
    </source>
</reference>
<accession>A0A0K2V7X4</accession>
<name>A0A0K2V7X4_LEPSM</name>
<organism evidence="1">
    <name type="scientific">Lepeophtheirus salmonis</name>
    <name type="common">Salmon louse</name>
    <name type="synonym">Caligus salmonis</name>
    <dbReference type="NCBI Taxonomy" id="72036"/>
    <lineage>
        <taxon>Eukaryota</taxon>
        <taxon>Metazoa</taxon>
        <taxon>Ecdysozoa</taxon>
        <taxon>Arthropoda</taxon>
        <taxon>Crustacea</taxon>
        <taxon>Multicrustacea</taxon>
        <taxon>Hexanauplia</taxon>
        <taxon>Copepoda</taxon>
        <taxon>Siphonostomatoida</taxon>
        <taxon>Caligidae</taxon>
        <taxon>Lepeophtheirus</taxon>
    </lineage>
</organism>
<protein>
    <submittedName>
        <fullName evidence="1">Uncharacterized protein</fullName>
    </submittedName>
</protein>
<dbReference type="AlphaFoldDB" id="A0A0K2V7X4"/>
<sequence>MLESSSFWLLLLYLEDCRMYFTSLSLGRRTKVFVSIISRVRRVVKLSTIERARSLTHLNICSNQEKICVVVRGRRSEKKTNS</sequence>
<evidence type="ECO:0000313" key="1">
    <source>
        <dbReference type="EMBL" id="CDW46643.1"/>
    </source>
</evidence>
<dbReference type="EMBL" id="HACA01029282">
    <property type="protein sequence ID" value="CDW46643.1"/>
    <property type="molecule type" value="Transcribed_RNA"/>
</dbReference>
<proteinExistence type="predicted"/>